<keyword evidence="2" id="KW-1185">Reference proteome</keyword>
<name>A0AAV5VKX0_9BILA</name>
<comment type="caution">
    <text evidence="1">The sequence shown here is derived from an EMBL/GenBank/DDBJ whole genome shotgun (WGS) entry which is preliminary data.</text>
</comment>
<feature type="non-terminal residue" evidence="1">
    <location>
        <position position="1"/>
    </location>
</feature>
<reference evidence="1" key="1">
    <citation type="submission" date="2023-10" db="EMBL/GenBank/DDBJ databases">
        <title>Genome assembly of Pristionchus species.</title>
        <authorList>
            <person name="Yoshida K."/>
            <person name="Sommer R.J."/>
        </authorList>
    </citation>
    <scope>NUCLEOTIDE SEQUENCE</scope>
    <source>
        <strain evidence="1">RS5133</strain>
    </source>
</reference>
<dbReference type="Proteomes" id="UP001432322">
    <property type="component" value="Unassembled WGS sequence"/>
</dbReference>
<dbReference type="AlphaFoldDB" id="A0AAV5VKX0"/>
<evidence type="ECO:0000313" key="2">
    <source>
        <dbReference type="Proteomes" id="UP001432322"/>
    </source>
</evidence>
<proteinExistence type="predicted"/>
<organism evidence="1 2">
    <name type="scientific">Pristionchus fissidentatus</name>
    <dbReference type="NCBI Taxonomy" id="1538716"/>
    <lineage>
        <taxon>Eukaryota</taxon>
        <taxon>Metazoa</taxon>
        <taxon>Ecdysozoa</taxon>
        <taxon>Nematoda</taxon>
        <taxon>Chromadorea</taxon>
        <taxon>Rhabditida</taxon>
        <taxon>Rhabditina</taxon>
        <taxon>Diplogasteromorpha</taxon>
        <taxon>Diplogasteroidea</taxon>
        <taxon>Neodiplogasteridae</taxon>
        <taxon>Pristionchus</taxon>
    </lineage>
</organism>
<evidence type="ECO:0000313" key="1">
    <source>
        <dbReference type="EMBL" id="GMT18908.1"/>
    </source>
</evidence>
<dbReference type="EMBL" id="BTSY01000003">
    <property type="protein sequence ID" value="GMT18908.1"/>
    <property type="molecule type" value="Genomic_DNA"/>
</dbReference>
<accession>A0AAV5VKX0</accession>
<sequence length="185" mass="20991">RMSWASGINRLPDGTTVSIDEANHLMSVLLGEQSLSPTFSREVAMGVWNMWRIGIEEGWNENQMRERINEKRNALTESLSTVFKSRLADLRKHFSSIRYADPTVIDSEWVVSREKESGSSGVSGRNGAVSCEFTLKSIAAGEFDTKELKLNMNKMELQVNREKRGTVDEESRCRTCTGRSNKHRM</sequence>
<gene>
    <name evidence="1" type="ORF">PFISCL1PPCAC_10205</name>
</gene>
<protein>
    <submittedName>
        <fullName evidence="1">Uncharacterized protein</fullName>
    </submittedName>
</protein>